<feature type="region of interest" description="Disordered" evidence="1">
    <location>
        <begin position="90"/>
        <end position="113"/>
    </location>
</feature>
<gene>
    <name evidence="2" type="ORF">GCM10019016_016960</name>
</gene>
<evidence type="ECO:0000313" key="3">
    <source>
        <dbReference type="Proteomes" id="UP001501455"/>
    </source>
</evidence>
<dbReference type="RefSeq" id="WP_345574424.1">
    <property type="nucleotide sequence ID" value="NZ_BAAAXF010000018.1"/>
</dbReference>
<evidence type="ECO:0000256" key="1">
    <source>
        <dbReference type="SAM" id="MobiDB-lite"/>
    </source>
</evidence>
<comment type="caution">
    <text evidence="2">The sequence shown here is derived from an EMBL/GenBank/DDBJ whole genome shotgun (WGS) entry which is preliminary data.</text>
</comment>
<evidence type="ECO:0000313" key="2">
    <source>
        <dbReference type="EMBL" id="GAA3494596.1"/>
    </source>
</evidence>
<dbReference type="Proteomes" id="UP001501455">
    <property type="component" value="Unassembled WGS sequence"/>
</dbReference>
<protein>
    <submittedName>
        <fullName evidence="2">Uncharacterized protein</fullName>
    </submittedName>
</protein>
<name>A0ABP6TJD0_9ACTN</name>
<organism evidence="2 3">
    <name type="scientific">Streptomyces prasinosporus</name>
    <dbReference type="NCBI Taxonomy" id="68256"/>
    <lineage>
        <taxon>Bacteria</taxon>
        <taxon>Bacillati</taxon>
        <taxon>Actinomycetota</taxon>
        <taxon>Actinomycetes</taxon>
        <taxon>Kitasatosporales</taxon>
        <taxon>Streptomycetaceae</taxon>
        <taxon>Streptomyces</taxon>
        <taxon>Streptomyces albogriseolus group</taxon>
    </lineage>
</organism>
<feature type="compositionally biased region" description="Polar residues" evidence="1">
    <location>
        <begin position="100"/>
        <end position="113"/>
    </location>
</feature>
<sequence length="113" mass="12062">MLARPAGAKDVGVLPRDVQQGFMTAPQYEIGIAPAAVNGSFGEGTQRALKGVGSGRLTGNLGFPLPVNWSFHQIREFEFEPGRGLDHNVWRDGGDPGVSALTTSARSGTRNRR</sequence>
<dbReference type="EMBL" id="BAAAXF010000018">
    <property type="protein sequence ID" value="GAA3494596.1"/>
    <property type="molecule type" value="Genomic_DNA"/>
</dbReference>
<accession>A0ABP6TJD0</accession>
<reference evidence="3" key="1">
    <citation type="journal article" date="2019" name="Int. J. Syst. Evol. Microbiol.">
        <title>The Global Catalogue of Microorganisms (GCM) 10K type strain sequencing project: providing services to taxonomists for standard genome sequencing and annotation.</title>
        <authorList>
            <consortium name="The Broad Institute Genomics Platform"/>
            <consortium name="The Broad Institute Genome Sequencing Center for Infectious Disease"/>
            <person name="Wu L."/>
            <person name="Ma J."/>
        </authorList>
    </citation>
    <scope>NUCLEOTIDE SEQUENCE [LARGE SCALE GENOMIC DNA]</scope>
    <source>
        <strain evidence="3">JCM 4816</strain>
    </source>
</reference>
<keyword evidence="3" id="KW-1185">Reference proteome</keyword>
<proteinExistence type="predicted"/>